<dbReference type="EMBL" id="OX459123">
    <property type="protein sequence ID" value="CAI9111051.1"/>
    <property type="molecule type" value="Genomic_DNA"/>
</dbReference>
<dbReference type="InterPro" id="IPR006702">
    <property type="entry name" value="CASP_dom"/>
</dbReference>
<sequence>MERDRKQSASSEKEDYSVGSLDNSEDFKLHPLSEKSAGYSPEGSSISSHLTSHESSPSFSKEEQATPNYSQEEQATPPVKSASKTPEPVPVVNRFVTEEPPSLEKKADAGRHVGSVEEGGRVGESRRSFRPSLTSLRRTKREQLVKKTALGFRVFGFLFSLVSLSVMASDRNQGWAIDSYDRYKEFRYCFAVSMIVFVYSAAQALDLGYQLITGSSILQGHHYRYFFDFAFDQMIAYLLISASSSAATRVEDWVLNWGKDKFPEMASIAVSMSFLAFAAIASNSLLSGYSLCTSMST</sequence>
<evidence type="ECO:0000256" key="7">
    <source>
        <dbReference type="ARBA" id="ARBA00023136"/>
    </source>
</evidence>
<comment type="subcellular location">
    <subcellularLocation>
        <location evidence="1 8">Cell membrane</location>
        <topology evidence="1 8">Multi-pass membrane protein</topology>
    </subcellularLocation>
</comment>
<evidence type="ECO:0000256" key="8">
    <source>
        <dbReference type="RuleBase" id="RU361233"/>
    </source>
</evidence>
<feature type="compositionally biased region" description="Polar residues" evidence="9">
    <location>
        <begin position="65"/>
        <end position="74"/>
    </location>
</feature>
<keyword evidence="6 8" id="KW-1133">Transmembrane helix</keyword>
<feature type="domain" description="Casparian strip membrane protein" evidence="10">
    <location>
        <begin position="144"/>
        <end position="279"/>
    </location>
</feature>
<evidence type="ECO:0000313" key="11">
    <source>
        <dbReference type="EMBL" id="CAI9111051.1"/>
    </source>
</evidence>
<accession>A0AAV1DT48</accession>
<dbReference type="PANTHER" id="PTHR33573:SF38">
    <property type="entry name" value="CASP-LIKE PROTEIN 4A1"/>
    <property type="match status" value="1"/>
</dbReference>
<comment type="similarity">
    <text evidence="2 8">Belongs to the Casparian strip membrane proteins (CASP) family.</text>
</comment>
<keyword evidence="4 8" id="KW-1003">Cell membrane</keyword>
<keyword evidence="7 8" id="KW-0472">Membrane</keyword>
<feature type="transmembrane region" description="Helical" evidence="8">
    <location>
        <begin position="266"/>
        <end position="286"/>
    </location>
</feature>
<evidence type="ECO:0000256" key="1">
    <source>
        <dbReference type="ARBA" id="ARBA00004651"/>
    </source>
</evidence>
<keyword evidence="5 8" id="KW-0812">Transmembrane</keyword>
<feature type="compositionally biased region" description="Basic and acidic residues" evidence="9">
    <location>
        <begin position="102"/>
        <end position="127"/>
    </location>
</feature>
<evidence type="ECO:0000256" key="2">
    <source>
        <dbReference type="ARBA" id="ARBA00007651"/>
    </source>
</evidence>
<evidence type="ECO:0000313" key="12">
    <source>
        <dbReference type="Proteomes" id="UP001161247"/>
    </source>
</evidence>
<dbReference type="AlphaFoldDB" id="A0AAV1DT48"/>
<evidence type="ECO:0000256" key="6">
    <source>
        <dbReference type="ARBA" id="ARBA00022989"/>
    </source>
</evidence>
<dbReference type="GO" id="GO:0005886">
    <property type="term" value="C:plasma membrane"/>
    <property type="evidence" value="ECO:0007669"/>
    <property type="project" value="UniProtKB-SubCell"/>
</dbReference>
<evidence type="ECO:0000256" key="5">
    <source>
        <dbReference type="ARBA" id="ARBA00022692"/>
    </source>
</evidence>
<dbReference type="PANTHER" id="PTHR33573">
    <property type="entry name" value="CASP-LIKE PROTEIN 4A4"/>
    <property type="match status" value="1"/>
</dbReference>
<feature type="compositionally biased region" description="Low complexity" evidence="9">
    <location>
        <begin position="44"/>
        <end position="59"/>
    </location>
</feature>
<feature type="transmembrane region" description="Helical" evidence="8">
    <location>
        <begin position="188"/>
        <end position="205"/>
    </location>
</feature>
<feature type="compositionally biased region" description="Basic and acidic residues" evidence="9">
    <location>
        <begin position="1"/>
        <end position="16"/>
    </location>
</feature>
<evidence type="ECO:0000256" key="4">
    <source>
        <dbReference type="ARBA" id="ARBA00022475"/>
    </source>
</evidence>
<proteinExistence type="inferred from homology"/>
<gene>
    <name evidence="11" type="ORF">OLC1_LOCUS18564</name>
</gene>
<reference evidence="11" key="1">
    <citation type="submission" date="2023-03" db="EMBL/GenBank/DDBJ databases">
        <authorList>
            <person name="Julca I."/>
        </authorList>
    </citation>
    <scope>NUCLEOTIDE SEQUENCE</scope>
</reference>
<organism evidence="11 12">
    <name type="scientific">Oldenlandia corymbosa var. corymbosa</name>
    <dbReference type="NCBI Taxonomy" id="529605"/>
    <lineage>
        <taxon>Eukaryota</taxon>
        <taxon>Viridiplantae</taxon>
        <taxon>Streptophyta</taxon>
        <taxon>Embryophyta</taxon>
        <taxon>Tracheophyta</taxon>
        <taxon>Spermatophyta</taxon>
        <taxon>Magnoliopsida</taxon>
        <taxon>eudicotyledons</taxon>
        <taxon>Gunneridae</taxon>
        <taxon>Pentapetalae</taxon>
        <taxon>asterids</taxon>
        <taxon>lamiids</taxon>
        <taxon>Gentianales</taxon>
        <taxon>Rubiaceae</taxon>
        <taxon>Rubioideae</taxon>
        <taxon>Spermacoceae</taxon>
        <taxon>Hedyotis-Oldenlandia complex</taxon>
        <taxon>Oldenlandia</taxon>
    </lineage>
</organism>
<keyword evidence="12" id="KW-1185">Reference proteome</keyword>
<evidence type="ECO:0000256" key="3">
    <source>
        <dbReference type="ARBA" id="ARBA00011489"/>
    </source>
</evidence>
<protein>
    <recommendedName>
        <fullName evidence="8">CASP-like protein</fullName>
    </recommendedName>
</protein>
<dbReference type="Proteomes" id="UP001161247">
    <property type="component" value="Chromosome 6"/>
</dbReference>
<feature type="region of interest" description="Disordered" evidence="9">
    <location>
        <begin position="1"/>
        <end position="128"/>
    </location>
</feature>
<comment type="subunit">
    <text evidence="3 8">Homodimer and heterodimers.</text>
</comment>
<evidence type="ECO:0000259" key="10">
    <source>
        <dbReference type="Pfam" id="PF04535"/>
    </source>
</evidence>
<name>A0AAV1DT48_OLDCO</name>
<evidence type="ECO:0000256" key="9">
    <source>
        <dbReference type="SAM" id="MobiDB-lite"/>
    </source>
</evidence>
<feature type="transmembrane region" description="Helical" evidence="8">
    <location>
        <begin position="225"/>
        <end position="246"/>
    </location>
</feature>
<dbReference type="Pfam" id="PF04535">
    <property type="entry name" value="CASP_dom"/>
    <property type="match status" value="1"/>
</dbReference>
<feature type="transmembrane region" description="Helical" evidence="8">
    <location>
        <begin position="150"/>
        <end position="168"/>
    </location>
</feature>